<evidence type="ECO:0000256" key="2">
    <source>
        <dbReference type="SAM" id="SignalP"/>
    </source>
</evidence>
<feature type="signal peptide" evidence="2">
    <location>
        <begin position="1"/>
        <end position="36"/>
    </location>
</feature>
<keyword evidence="4" id="KW-1185">Reference proteome</keyword>
<evidence type="ECO:0000313" key="3">
    <source>
        <dbReference type="EMBL" id="NYZ22007.1"/>
    </source>
</evidence>
<dbReference type="EMBL" id="JABFDB010000014">
    <property type="protein sequence ID" value="NYZ22007.1"/>
    <property type="molecule type" value="Genomic_DNA"/>
</dbReference>
<reference evidence="3 4" key="1">
    <citation type="submission" date="2020-05" db="EMBL/GenBank/DDBJ databases">
        <title>Azospirillum oleiclasticum sp. nov, a nitrogen-fixing and heavy crude oil-emulsifying bacterium isolated from the crude oil of Yumen Oilfield.</title>
        <authorList>
            <person name="Wu D."/>
            <person name="Cai M."/>
            <person name="Zhang X."/>
        </authorList>
    </citation>
    <scope>NUCLEOTIDE SEQUENCE [LARGE SCALE GENOMIC DNA]</scope>
    <source>
        <strain evidence="3 4">ROY-1-1-2</strain>
    </source>
</reference>
<evidence type="ECO:0000313" key="4">
    <source>
        <dbReference type="Proteomes" id="UP000584642"/>
    </source>
</evidence>
<dbReference type="Proteomes" id="UP000584642">
    <property type="component" value="Unassembled WGS sequence"/>
</dbReference>
<proteinExistence type="predicted"/>
<name>A0ABX2TCE2_9PROT</name>
<gene>
    <name evidence="3" type="ORF">HND93_20015</name>
</gene>
<organism evidence="3 4">
    <name type="scientific">Azospirillum oleiclasticum</name>
    <dbReference type="NCBI Taxonomy" id="2735135"/>
    <lineage>
        <taxon>Bacteria</taxon>
        <taxon>Pseudomonadati</taxon>
        <taxon>Pseudomonadota</taxon>
        <taxon>Alphaproteobacteria</taxon>
        <taxon>Rhodospirillales</taxon>
        <taxon>Azospirillaceae</taxon>
        <taxon>Azospirillum</taxon>
    </lineage>
</organism>
<keyword evidence="2" id="KW-0732">Signal</keyword>
<evidence type="ECO:0000256" key="1">
    <source>
        <dbReference type="SAM" id="MobiDB-lite"/>
    </source>
</evidence>
<feature type="region of interest" description="Disordered" evidence="1">
    <location>
        <begin position="99"/>
        <end position="119"/>
    </location>
</feature>
<feature type="chain" id="PRO_5045618555" evidence="2">
    <location>
        <begin position="37"/>
        <end position="119"/>
    </location>
</feature>
<sequence length="119" mass="12524">MLHRTIQRRLRATLAAAAVALALSAAGLSTAGPAAAAERYTGNLFNPGNHVAADGTVRDRNGRVVGRITEDGNGGYTLVDQDGHTVGRVEPGFSKGELVIRDDAGRRQGTLQRTRESSD</sequence>
<protein>
    <submittedName>
        <fullName evidence="3">DUF3659 domain-containing protein</fullName>
    </submittedName>
</protein>
<accession>A0ABX2TCE2</accession>
<dbReference type="RefSeq" id="WP_180283776.1">
    <property type="nucleotide sequence ID" value="NZ_JABFDB010000014.1"/>
</dbReference>
<comment type="caution">
    <text evidence="3">The sequence shown here is derived from an EMBL/GenBank/DDBJ whole genome shotgun (WGS) entry which is preliminary data.</text>
</comment>